<proteinExistence type="predicted"/>
<dbReference type="AlphaFoldDB" id="A0A074M714"/>
<dbReference type="InterPro" id="IPR036390">
    <property type="entry name" value="WH_DNA-bd_sf"/>
</dbReference>
<dbReference type="CDD" id="cd00090">
    <property type="entry name" value="HTH_ARSR"/>
    <property type="match status" value="1"/>
</dbReference>
<evidence type="ECO:0000256" key="1">
    <source>
        <dbReference type="ARBA" id="ARBA00023015"/>
    </source>
</evidence>
<keyword evidence="6" id="KW-1185">Reference proteome</keyword>
<dbReference type="InterPro" id="IPR001845">
    <property type="entry name" value="HTH_ArsR_DNA-bd_dom"/>
</dbReference>
<dbReference type="InterPro" id="IPR011991">
    <property type="entry name" value="ArsR-like_HTH"/>
</dbReference>
<dbReference type="InterPro" id="IPR036388">
    <property type="entry name" value="WH-like_DNA-bd_sf"/>
</dbReference>
<protein>
    <submittedName>
        <fullName evidence="5">ArsR family transcriptional regulator</fullName>
    </submittedName>
</protein>
<sequence length="126" mass="13602">MLVDDLNSQIWAVDALGALAHETRLSVFRALVKAGAQGMVAGAIAEYCSVPPSTMSHHLATLERAGLVHSERESRLIHYRADFAGMRRLLTFLMQDCCQGAPEMCGDLLGEFQGDLACLAEQPANA</sequence>
<dbReference type="RefSeq" id="WP_034959986.1">
    <property type="nucleotide sequence ID" value="NZ_JMIW01000003.1"/>
</dbReference>
<dbReference type="PRINTS" id="PR00778">
    <property type="entry name" value="HTHARSR"/>
</dbReference>
<gene>
    <name evidence="5" type="ORF">EH31_10665</name>
</gene>
<dbReference type="PROSITE" id="PS50987">
    <property type="entry name" value="HTH_ARSR_2"/>
    <property type="match status" value="1"/>
</dbReference>
<dbReference type="GO" id="GO:0003677">
    <property type="term" value="F:DNA binding"/>
    <property type="evidence" value="ECO:0007669"/>
    <property type="project" value="UniProtKB-KW"/>
</dbReference>
<organism evidence="5 6">
    <name type="scientific">Erythrobacter longus</name>
    <dbReference type="NCBI Taxonomy" id="1044"/>
    <lineage>
        <taxon>Bacteria</taxon>
        <taxon>Pseudomonadati</taxon>
        <taxon>Pseudomonadota</taxon>
        <taxon>Alphaproteobacteria</taxon>
        <taxon>Sphingomonadales</taxon>
        <taxon>Erythrobacteraceae</taxon>
        <taxon>Erythrobacter/Porphyrobacter group</taxon>
        <taxon>Erythrobacter</taxon>
    </lineage>
</organism>
<evidence type="ECO:0000259" key="4">
    <source>
        <dbReference type="PROSITE" id="PS50987"/>
    </source>
</evidence>
<accession>A0A074M714</accession>
<dbReference type="Pfam" id="PF12840">
    <property type="entry name" value="HTH_20"/>
    <property type="match status" value="1"/>
</dbReference>
<feature type="domain" description="HTH arsR-type" evidence="4">
    <location>
        <begin position="6"/>
        <end position="101"/>
    </location>
</feature>
<dbReference type="PANTHER" id="PTHR43132:SF2">
    <property type="entry name" value="ARSENICAL RESISTANCE OPERON REPRESSOR ARSR-RELATED"/>
    <property type="match status" value="1"/>
</dbReference>
<dbReference type="eggNOG" id="COG0640">
    <property type="taxonomic scope" value="Bacteria"/>
</dbReference>
<dbReference type="PANTHER" id="PTHR43132">
    <property type="entry name" value="ARSENICAL RESISTANCE OPERON REPRESSOR ARSR-RELATED"/>
    <property type="match status" value="1"/>
</dbReference>
<dbReference type="EMBL" id="JMIW01000003">
    <property type="protein sequence ID" value="KEO90541.1"/>
    <property type="molecule type" value="Genomic_DNA"/>
</dbReference>
<keyword evidence="2" id="KW-0238">DNA-binding</keyword>
<dbReference type="Gene3D" id="1.10.10.10">
    <property type="entry name" value="Winged helix-like DNA-binding domain superfamily/Winged helix DNA-binding domain"/>
    <property type="match status" value="1"/>
</dbReference>
<dbReference type="STRING" id="1044.EH31_10665"/>
<dbReference type="Proteomes" id="UP000027647">
    <property type="component" value="Unassembled WGS sequence"/>
</dbReference>
<dbReference type="GO" id="GO:0003700">
    <property type="term" value="F:DNA-binding transcription factor activity"/>
    <property type="evidence" value="ECO:0007669"/>
    <property type="project" value="InterPro"/>
</dbReference>
<reference evidence="5 6" key="1">
    <citation type="submission" date="2014-04" db="EMBL/GenBank/DDBJ databases">
        <title>A comprehensive comparison of genomes of Erythrobacter spp. strains.</title>
        <authorList>
            <person name="Zheng Q."/>
        </authorList>
    </citation>
    <scope>NUCLEOTIDE SEQUENCE [LARGE SCALE GENOMIC DNA]</scope>
    <source>
        <strain evidence="5 6">DSM 6997</strain>
    </source>
</reference>
<evidence type="ECO:0000313" key="6">
    <source>
        <dbReference type="Proteomes" id="UP000027647"/>
    </source>
</evidence>
<comment type="caution">
    <text evidence="5">The sequence shown here is derived from an EMBL/GenBank/DDBJ whole genome shotgun (WGS) entry which is preliminary data.</text>
</comment>
<evidence type="ECO:0000256" key="2">
    <source>
        <dbReference type="ARBA" id="ARBA00023125"/>
    </source>
</evidence>
<dbReference type="NCBIfam" id="NF033788">
    <property type="entry name" value="HTH_metalloreg"/>
    <property type="match status" value="1"/>
</dbReference>
<name>A0A074M714_ERYLO</name>
<dbReference type="SUPFAM" id="SSF46785">
    <property type="entry name" value="Winged helix' DNA-binding domain"/>
    <property type="match status" value="1"/>
</dbReference>
<evidence type="ECO:0000256" key="3">
    <source>
        <dbReference type="ARBA" id="ARBA00023163"/>
    </source>
</evidence>
<keyword evidence="1" id="KW-0805">Transcription regulation</keyword>
<keyword evidence="3" id="KW-0804">Transcription</keyword>
<dbReference type="InterPro" id="IPR051011">
    <property type="entry name" value="Metal_resp_trans_reg"/>
</dbReference>
<evidence type="ECO:0000313" key="5">
    <source>
        <dbReference type="EMBL" id="KEO90541.1"/>
    </source>
</evidence>
<dbReference type="SMART" id="SM00418">
    <property type="entry name" value="HTH_ARSR"/>
    <property type="match status" value="1"/>
</dbReference>